<dbReference type="eggNOG" id="COG2204">
    <property type="taxonomic scope" value="Bacteria"/>
</dbReference>
<dbReference type="Pfam" id="PF00158">
    <property type="entry name" value="Sigma54_activat"/>
    <property type="match status" value="1"/>
</dbReference>
<dbReference type="SMART" id="SM00240">
    <property type="entry name" value="FHA"/>
    <property type="match status" value="1"/>
</dbReference>
<evidence type="ECO:0000256" key="3">
    <source>
        <dbReference type="ARBA" id="ARBA00023015"/>
    </source>
</evidence>
<dbReference type="InterPro" id="IPR025662">
    <property type="entry name" value="Sigma_54_int_dom_ATP-bd_1"/>
</dbReference>
<gene>
    <name evidence="7" type="ordered locus">Nhal_0838</name>
</gene>
<dbReference type="SUPFAM" id="SSF49879">
    <property type="entry name" value="SMAD/FHA domain"/>
    <property type="match status" value="1"/>
</dbReference>
<dbReference type="OrthoDB" id="9804019at2"/>
<evidence type="ECO:0000313" key="8">
    <source>
        <dbReference type="Proteomes" id="UP000001844"/>
    </source>
</evidence>
<accession>D5BXQ6</accession>
<dbReference type="InterPro" id="IPR000253">
    <property type="entry name" value="FHA_dom"/>
</dbReference>
<protein>
    <submittedName>
        <fullName evidence="7">Sigma-54 factor interaction domain-containing protein</fullName>
    </submittedName>
</protein>
<evidence type="ECO:0000256" key="4">
    <source>
        <dbReference type="ARBA" id="ARBA00023163"/>
    </source>
</evidence>
<dbReference type="InterPro" id="IPR002197">
    <property type="entry name" value="HTH_Fis"/>
</dbReference>
<dbReference type="CDD" id="cd00009">
    <property type="entry name" value="AAA"/>
    <property type="match status" value="1"/>
</dbReference>
<dbReference type="AlphaFoldDB" id="D5BXQ6"/>
<dbReference type="PROSITE" id="PS50006">
    <property type="entry name" value="FHA_DOMAIN"/>
    <property type="match status" value="1"/>
</dbReference>
<dbReference type="Pfam" id="PF25601">
    <property type="entry name" value="AAA_lid_14"/>
    <property type="match status" value="1"/>
</dbReference>
<dbReference type="STRING" id="472759.Nhal_0838"/>
<dbReference type="SUPFAM" id="SSF46689">
    <property type="entry name" value="Homeodomain-like"/>
    <property type="match status" value="1"/>
</dbReference>
<evidence type="ECO:0000259" key="5">
    <source>
        <dbReference type="PROSITE" id="PS50006"/>
    </source>
</evidence>
<reference evidence="8" key="1">
    <citation type="submission" date="2010-04" db="EMBL/GenBank/DDBJ databases">
        <title>Complete genome sequence of Nitrosococcus halophilus Nc4, a salt-adapted, aerobic obligate ammonia-oxidizing sulfur purple bacterium.</title>
        <authorList>
            <consortium name="US DOE Joint Genome Institute"/>
            <person name="Campbell M.A."/>
            <person name="Malfatti S.A."/>
            <person name="Chain P.S.G."/>
            <person name="Heidelberg J.F."/>
            <person name="Ward B.B."/>
            <person name="Klotz M.G."/>
        </authorList>
    </citation>
    <scope>NUCLEOTIDE SEQUENCE [LARGE SCALE GENOMIC DNA]</scope>
    <source>
        <strain evidence="8">Nc4</strain>
    </source>
</reference>
<proteinExistence type="predicted"/>
<dbReference type="RefSeq" id="WP_013031908.1">
    <property type="nucleotide sequence ID" value="NC_013960.1"/>
</dbReference>
<dbReference type="GO" id="GO:0005524">
    <property type="term" value="F:ATP binding"/>
    <property type="evidence" value="ECO:0007669"/>
    <property type="project" value="UniProtKB-KW"/>
</dbReference>
<dbReference type="Gene3D" id="2.60.200.20">
    <property type="match status" value="1"/>
</dbReference>
<dbReference type="FunFam" id="3.40.50.300:FF:000006">
    <property type="entry name" value="DNA-binding transcriptional regulator NtrC"/>
    <property type="match status" value="1"/>
</dbReference>
<keyword evidence="4" id="KW-0804">Transcription</keyword>
<dbReference type="Pfam" id="PF02954">
    <property type="entry name" value="HTH_8"/>
    <property type="match status" value="1"/>
</dbReference>
<keyword evidence="2" id="KW-0067">ATP-binding</keyword>
<keyword evidence="8" id="KW-1185">Reference proteome</keyword>
<feature type="domain" description="FHA" evidence="5">
    <location>
        <begin position="47"/>
        <end position="96"/>
    </location>
</feature>
<sequence length="445" mass="48849">MSAEKTTTIAVPLGSGRGRRLKFEALALKVLSGADAGLEVTLSLPTIRIGTAPDNDLILHDRSVSRHHAEIRSTPEGYLFRDLGSTNGSFIESLRVTEAILGMEVTGMLGRTQILLRHLTEEHEIAVAQDNQLGSLVGGSQPMRELYGFLRAVAPTPTTLLIQGESGSGKELVARTLHQLSHRNGPFVIFDASVTDRELIRSDLFGHLKGAFTGAASSREGAFRKANQGTLFIDEIGELPLELQPRLLRALENREVTPLGSDQPIRIDVRVIAATHRDLAAMVQAGTFRADLFYRLSVITIDVPPLRDIPEDIPLLVQHFLKQRALDCHLTPAALKTLQAYSWPGNIRELRNVLERAAALAKGKSIHPQDLHFLPLSTAEESPSQSSLSPSPPGSRLKALERQMIQEALARNRHNKAATARELGISLSTLKRRLKEYAIPSQRRP</sequence>
<dbReference type="SMART" id="SM00382">
    <property type="entry name" value="AAA"/>
    <property type="match status" value="1"/>
</dbReference>
<dbReference type="HOGENOM" id="CLU_000445_119_3_6"/>
<dbReference type="InterPro" id="IPR002078">
    <property type="entry name" value="Sigma_54_int"/>
</dbReference>
<dbReference type="GO" id="GO:0006355">
    <property type="term" value="P:regulation of DNA-templated transcription"/>
    <property type="evidence" value="ECO:0007669"/>
    <property type="project" value="InterPro"/>
</dbReference>
<dbReference type="PRINTS" id="PR01590">
    <property type="entry name" value="HTHFIS"/>
</dbReference>
<dbReference type="PANTHER" id="PTHR32071">
    <property type="entry name" value="TRANSCRIPTIONAL REGULATORY PROTEIN"/>
    <property type="match status" value="1"/>
</dbReference>
<dbReference type="InterPro" id="IPR058031">
    <property type="entry name" value="AAA_lid_NorR"/>
</dbReference>
<dbReference type="CDD" id="cd00060">
    <property type="entry name" value="FHA"/>
    <property type="match status" value="1"/>
</dbReference>
<dbReference type="SUPFAM" id="SSF52540">
    <property type="entry name" value="P-loop containing nucleoside triphosphate hydrolases"/>
    <property type="match status" value="1"/>
</dbReference>
<dbReference type="EMBL" id="CP001798">
    <property type="protein sequence ID" value="ADE14014.1"/>
    <property type="molecule type" value="Genomic_DNA"/>
</dbReference>
<dbReference type="Proteomes" id="UP000001844">
    <property type="component" value="Chromosome"/>
</dbReference>
<keyword evidence="1" id="KW-0547">Nucleotide-binding</keyword>
<dbReference type="PROSITE" id="PS00688">
    <property type="entry name" value="SIGMA54_INTERACT_3"/>
    <property type="match status" value="1"/>
</dbReference>
<feature type="domain" description="Sigma-54 factor interaction" evidence="6">
    <location>
        <begin position="136"/>
        <end position="359"/>
    </location>
</feature>
<dbReference type="Pfam" id="PF16697">
    <property type="entry name" value="Yop-YscD_cpl"/>
    <property type="match status" value="1"/>
</dbReference>
<dbReference type="InterPro" id="IPR027417">
    <property type="entry name" value="P-loop_NTPase"/>
</dbReference>
<evidence type="ECO:0000256" key="2">
    <source>
        <dbReference type="ARBA" id="ARBA00022840"/>
    </source>
</evidence>
<dbReference type="PROSITE" id="PS50045">
    <property type="entry name" value="SIGMA54_INTERACT_4"/>
    <property type="match status" value="1"/>
</dbReference>
<dbReference type="InterPro" id="IPR008984">
    <property type="entry name" value="SMAD_FHA_dom_sf"/>
</dbReference>
<dbReference type="Gene3D" id="3.40.50.300">
    <property type="entry name" value="P-loop containing nucleotide triphosphate hydrolases"/>
    <property type="match status" value="1"/>
</dbReference>
<organism evidence="7 8">
    <name type="scientific">Nitrosococcus halophilus (strain Nc4)</name>
    <dbReference type="NCBI Taxonomy" id="472759"/>
    <lineage>
        <taxon>Bacteria</taxon>
        <taxon>Pseudomonadati</taxon>
        <taxon>Pseudomonadota</taxon>
        <taxon>Gammaproteobacteria</taxon>
        <taxon>Chromatiales</taxon>
        <taxon>Chromatiaceae</taxon>
        <taxon>Nitrosococcus</taxon>
    </lineage>
</organism>
<evidence type="ECO:0000256" key="1">
    <source>
        <dbReference type="ARBA" id="ARBA00022741"/>
    </source>
</evidence>
<evidence type="ECO:0000259" key="6">
    <source>
        <dbReference type="PROSITE" id="PS50045"/>
    </source>
</evidence>
<dbReference type="InterPro" id="IPR003593">
    <property type="entry name" value="AAA+_ATPase"/>
</dbReference>
<name>D5BXQ6_NITHN</name>
<dbReference type="PROSITE" id="PS00675">
    <property type="entry name" value="SIGMA54_INTERACT_1"/>
    <property type="match status" value="1"/>
</dbReference>
<dbReference type="Gene3D" id="1.10.8.60">
    <property type="match status" value="1"/>
</dbReference>
<dbReference type="InterPro" id="IPR025944">
    <property type="entry name" value="Sigma_54_int_dom_CS"/>
</dbReference>
<dbReference type="KEGG" id="nhl:Nhal_0838"/>
<dbReference type="InterPro" id="IPR032030">
    <property type="entry name" value="YscD_cytoplasmic_dom"/>
</dbReference>
<dbReference type="InterPro" id="IPR009057">
    <property type="entry name" value="Homeodomain-like_sf"/>
</dbReference>
<evidence type="ECO:0000313" key="7">
    <source>
        <dbReference type="EMBL" id="ADE14014.1"/>
    </source>
</evidence>
<dbReference type="Gene3D" id="1.10.10.60">
    <property type="entry name" value="Homeodomain-like"/>
    <property type="match status" value="1"/>
</dbReference>
<dbReference type="GO" id="GO:0043565">
    <property type="term" value="F:sequence-specific DNA binding"/>
    <property type="evidence" value="ECO:0007669"/>
    <property type="project" value="InterPro"/>
</dbReference>
<keyword evidence="3" id="KW-0805">Transcription regulation</keyword>
<dbReference type="PANTHER" id="PTHR32071:SF57">
    <property type="entry name" value="C4-DICARBOXYLATE TRANSPORT TRANSCRIPTIONAL REGULATORY PROTEIN DCTD"/>
    <property type="match status" value="1"/>
</dbReference>